<name>A0A1D9FVR1_MOOP1</name>
<sequence length="396" mass="45000">MSKTPLVEYTDGDGLSQLLKQLLVRDSELGRYLRHTLKGLYASLESARAEAISLDNSEEATLCGQLSELLDQLLKENTSNEALSNKDTSKNTNSENLTDFKNPGLILQDFCNDFFTDKKLYPYIGDSKPRSTNDSDLWDEIQKLLLRVPGSMAQKLQNKALQSAKKIKAKEDDTNNNELPFSENKLLYPGLTGTVKAQGLCLSTEASLDSEINDKNLDGDLKFLAQIVSICIYFIQNDPSLHHCLKSIKFFGITRFNSQHREDYIKTLILFFKKVKDHEQDPIKSLKARLDLDEAINSLVYQPLADPNSWWCNLQKDARKTLDKAVERVNSMEGYQAGCQWLLGVRDDIIKYTENKDDVIDKLQVRGTPGKVLACLRVYAWINQEKMPGRVIFYPK</sequence>
<evidence type="ECO:0000313" key="2">
    <source>
        <dbReference type="Proteomes" id="UP000176944"/>
    </source>
</evidence>
<organism evidence="1 2">
    <name type="scientific">Moorena producens (strain JHB)</name>
    <dbReference type="NCBI Taxonomy" id="1454205"/>
    <lineage>
        <taxon>Bacteria</taxon>
        <taxon>Bacillati</taxon>
        <taxon>Cyanobacteriota</taxon>
        <taxon>Cyanophyceae</taxon>
        <taxon>Coleofasciculales</taxon>
        <taxon>Coleofasciculaceae</taxon>
        <taxon>Moorena</taxon>
    </lineage>
</organism>
<evidence type="ECO:0000313" key="1">
    <source>
        <dbReference type="EMBL" id="AOY79240.1"/>
    </source>
</evidence>
<dbReference type="EMBL" id="CP017708">
    <property type="protein sequence ID" value="AOY79240.1"/>
    <property type="molecule type" value="Genomic_DNA"/>
</dbReference>
<reference evidence="2" key="1">
    <citation type="submission" date="2016-10" db="EMBL/GenBank/DDBJ databases">
        <title>Comparative genomics uncovers the prolific and rare metabolic potential of the cyanobacterial genus Moorea.</title>
        <authorList>
            <person name="Leao T."/>
            <person name="Castelao G."/>
            <person name="Korobeynikov A."/>
            <person name="Monroe E.A."/>
            <person name="Podell S."/>
            <person name="Glukhov E."/>
            <person name="Allen E."/>
            <person name="Gerwick W.H."/>
            <person name="Gerwick L."/>
        </authorList>
    </citation>
    <scope>NUCLEOTIDE SEQUENCE [LARGE SCALE GENOMIC DNA]</scope>
    <source>
        <strain evidence="2">JHB</strain>
    </source>
</reference>
<accession>A0A1D9FVR1</accession>
<protein>
    <submittedName>
        <fullName evidence="1">Uncharacterized protein</fullName>
    </submittedName>
</protein>
<gene>
    <name evidence="1" type="ORF">BJP36_04230</name>
</gene>
<dbReference type="AlphaFoldDB" id="A0A1D9FVR1"/>
<dbReference type="Proteomes" id="UP000176944">
    <property type="component" value="Chromosome"/>
</dbReference>
<proteinExistence type="predicted"/>